<organism evidence="9 10">
    <name type="scientific">Candidatus Spyradenecus faecavium</name>
    <dbReference type="NCBI Taxonomy" id="2840947"/>
    <lineage>
        <taxon>Bacteria</taxon>
        <taxon>Pseudomonadati</taxon>
        <taxon>Lentisphaerota</taxon>
        <taxon>Lentisphaeria</taxon>
        <taxon>Lentisphaerales</taxon>
        <taxon>Lentisphaeraceae</taxon>
        <taxon>Lentisphaeraceae incertae sedis</taxon>
        <taxon>Candidatus Spyradenecus</taxon>
    </lineage>
</organism>
<dbReference type="InterPro" id="IPR017861">
    <property type="entry name" value="KAE1/TsaD"/>
</dbReference>
<protein>
    <recommendedName>
        <fullName evidence="7">tRNA N6-adenosine threonylcarbamoyltransferase</fullName>
        <ecNumber evidence="7">2.3.1.234</ecNumber>
    </recommendedName>
    <alternativeName>
        <fullName evidence="7">N6-L-threonylcarbamoyladenine synthase</fullName>
        <shortName evidence="7">t(6)A synthase</shortName>
    </alternativeName>
    <alternativeName>
        <fullName evidence="7">t(6)A37 threonylcarbamoyladenosine biosynthesis protein TsaD</fullName>
    </alternativeName>
    <alternativeName>
        <fullName evidence="7">tRNA threonylcarbamoyladenosine biosynthesis protein TsaD</fullName>
    </alternativeName>
</protein>
<comment type="catalytic activity">
    <reaction evidence="6 7">
        <text>L-threonylcarbamoyladenylate + adenosine(37) in tRNA = N(6)-L-threonylcarbamoyladenosine(37) in tRNA + AMP + H(+)</text>
        <dbReference type="Rhea" id="RHEA:37059"/>
        <dbReference type="Rhea" id="RHEA-COMP:10162"/>
        <dbReference type="Rhea" id="RHEA-COMP:10163"/>
        <dbReference type="ChEBI" id="CHEBI:15378"/>
        <dbReference type="ChEBI" id="CHEBI:73682"/>
        <dbReference type="ChEBI" id="CHEBI:74411"/>
        <dbReference type="ChEBI" id="CHEBI:74418"/>
        <dbReference type="ChEBI" id="CHEBI:456215"/>
        <dbReference type="EC" id="2.3.1.234"/>
    </reaction>
</comment>
<evidence type="ECO:0000256" key="4">
    <source>
        <dbReference type="ARBA" id="ARBA00023004"/>
    </source>
</evidence>
<dbReference type="EMBL" id="DVOR01000044">
    <property type="protein sequence ID" value="HIV08753.1"/>
    <property type="molecule type" value="Genomic_DNA"/>
</dbReference>
<reference evidence="9" key="2">
    <citation type="journal article" date="2021" name="PeerJ">
        <title>Extensive microbial diversity within the chicken gut microbiome revealed by metagenomics and culture.</title>
        <authorList>
            <person name="Gilroy R."/>
            <person name="Ravi A."/>
            <person name="Getino M."/>
            <person name="Pursley I."/>
            <person name="Horton D.L."/>
            <person name="Alikhan N.F."/>
            <person name="Baker D."/>
            <person name="Gharbi K."/>
            <person name="Hall N."/>
            <person name="Watson M."/>
            <person name="Adriaenssens E.M."/>
            <person name="Foster-Nyarko E."/>
            <person name="Jarju S."/>
            <person name="Secka A."/>
            <person name="Antonio M."/>
            <person name="Oren A."/>
            <person name="Chaudhuri R.R."/>
            <person name="La Ragione R."/>
            <person name="Hildebrand F."/>
            <person name="Pallen M.J."/>
        </authorList>
    </citation>
    <scope>NUCLEOTIDE SEQUENCE</scope>
    <source>
        <strain evidence="9">35461</strain>
    </source>
</reference>
<keyword evidence="7" id="KW-0963">Cytoplasm</keyword>
<evidence type="ECO:0000313" key="9">
    <source>
        <dbReference type="EMBL" id="HIV08753.1"/>
    </source>
</evidence>
<feature type="binding site" evidence="7">
    <location>
        <position position="175"/>
    </location>
    <ligand>
        <name>substrate</name>
    </ligand>
</feature>
<dbReference type="InterPro" id="IPR000905">
    <property type="entry name" value="Gcp-like_dom"/>
</dbReference>
<feature type="binding site" evidence="7">
    <location>
        <position position="188"/>
    </location>
    <ligand>
        <name>substrate</name>
    </ligand>
</feature>
<comment type="subcellular location">
    <subcellularLocation>
        <location evidence="7">Cytoplasm</location>
    </subcellularLocation>
</comment>
<dbReference type="InterPro" id="IPR022450">
    <property type="entry name" value="TsaD"/>
</dbReference>
<keyword evidence="5 7" id="KW-0012">Acyltransferase</keyword>
<evidence type="ECO:0000256" key="3">
    <source>
        <dbReference type="ARBA" id="ARBA00022723"/>
    </source>
</evidence>
<dbReference type="FunFam" id="3.30.420.40:FF:000012">
    <property type="entry name" value="tRNA N6-adenosine threonylcarbamoyltransferase"/>
    <property type="match status" value="1"/>
</dbReference>
<keyword evidence="1 7" id="KW-0808">Transferase</keyword>
<reference evidence="9" key="1">
    <citation type="submission" date="2020-10" db="EMBL/GenBank/DDBJ databases">
        <authorList>
            <person name="Gilroy R."/>
        </authorList>
    </citation>
    <scope>NUCLEOTIDE SEQUENCE</scope>
    <source>
        <strain evidence="9">35461</strain>
    </source>
</reference>
<feature type="binding site" evidence="7">
    <location>
        <begin position="142"/>
        <end position="146"/>
    </location>
    <ligand>
        <name>substrate</name>
    </ligand>
</feature>
<feature type="binding site" evidence="7">
    <location>
        <position position="321"/>
    </location>
    <ligand>
        <name>Fe cation</name>
        <dbReference type="ChEBI" id="CHEBI:24875"/>
    </ligand>
</feature>
<sequence length="352" mass="36783">MTVLGIESSCDETAVALVRDGDEVLASVVYSQVPLHRPYGGVVPEVASRAHVQKVRAVAEEALAQAFPGDPDPWAKVDAVAATRGPGLAAALLVGWTFAKGLALALGKPLIPVNHMHAHLWSVRLGRPELRGAALWPQLGLAVSGGHTAFVDAPEPGAYRLLGQTIDDAAGEALDKAAKLLGLGYPGGPVVDRLARAVPPEARRAIRFPEGRVSHDHPLPPGWRPGLCVSFSGLKTALLTHVRKRPPQSEADVATLCASYQEAVVDALVRRLTHALDAGAYRSIAVGGGVSLNSRLREALADLAQRRGLTLLLAQPKYCGDNAAMIAGIASAGFLAPDPAALDLDVDPSLPI</sequence>
<dbReference type="NCBIfam" id="TIGR00329">
    <property type="entry name" value="gcp_kae1"/>
    <property type="match status" value="1"/>
</dbReference>
<accession>A0A9D1NLV5</accession>
<feature type="binding site" evidence="7">
    <location>
        <position position="192"/>
    </location>
    <ligand>
        <name>substrate</name>
    </ligand>
</feature>
<dbReference type="Pfam" id="PF00814">
    <property type="entry name" value="TsaD"/>
    <property type="match status" value="1"/>
</dbReference>
<evidence type="ECO:0000256" key="1">
    <source>
        <dbReference type="ARBA" id="ARBA00022679"/>
    </source>
</evidence>
<evidence type="ECO:0000256" key="6">
    <source>
        <dbReference type="ARBA" id="ARBA00048117"/>
    </source>
</evidence>
<name>A0A9D1NLV5_9BACT</name>
<comment type="function">
    <text evidence="7">Required for the formation of a threonylcarbamoyl group on adenosine at position 37 (t(6)A37) in tRNAs that read codons beginning with adenine. Is involved in the transfer of the threonylcarbamoyl moiety of threonylcarbamoyl-AMP (TC-AMP) to the N6 group of A37, together with TsaE and TsaB. TsaD likely plays a direct catalytic role in this reaction.</text>
</comment>
<feature type="binding site" evidence="7">
    <location>
        <position position="119"/>
    </location>
    <ligand>
        <name>Fe cation</name>
        <dbReference type="ChEBI" id="CHEBI:24875"/>
    </ligand>
</feature>
<dbReference type="InterPro" id="IPR017860">
    <property type="entry name" value="Peptidase_M22_CS"/>
</dbReference>
<dbReference type="PROSITE" id="PS01016">
    <property type="entry name" value="GLYCOPROTEASE"/>
    <property type="match status" value="1"/>
</dbReference>
<feature type="domain" description="Gcp-like" evidence="8">
    <location>
        <begin position="23"/>
        <end position="327"/>
    </location>
</feature>
<dbReference type="CDD" id="cd24133">
    <property type="entry name" value="ASKHA_NBD_TsaD_bac"/>
    <property type="match status" value="1"/>
</dbReference>
<dbReference type="PANTHER" id="PTHR11735:SF6">
    <property type="entry name" value="TRNA N6-ADENOSINE THREONYLCARBAMOYLTRANSFERASE, MITOCHONDRIAL"/>
    <property type="match status" value="1"/>
</dbReference>
<evidence type="ECO:0000256" key="5">
    <source>
        <dbReference type="ARBA" id="ARBA00023315"/>
    </source>
</evidence>
<evidence type="ECO:0000313" key="10">
    <source>
        <dbReference type="Proteomes" id="UP000886845"/>
    </source>
</evidence>
<dbReference type="GO" id="GO:0002949">
    <property type="term" value="P:tRNA threonylcarbamoyladenosine modification"/>
    <property type="evidence" value="ECO:0007669"/>
    <property type="project" value="UniProtKB-UniRule"/>
</dbReference>
<comment type="caution">
    <text evidence="9">The sequence shown here is derived from an EMBL/GenBank/DDBJ whole genome shotgun (WGS) entry which is preliminary data.</text>
</comment>
<evidence type="ECO:0000256" key="2">
    <source>
        <dbReference type="ARBA" id="ARBA00022694"/>
    </source>
</evidence>
<keyword evidence="2 7" id="KW-0819">tRNA processing</keyword>
<gene>
    <name evidence="7 9" type="primary">tsaD</name>
    <name evidence="9" type="ORF">IAC79_01390</name>
</gene>
<keyword evidence="3 7" id="KW-0479">Metal-binding</keyword>
<dbReference type="GO" id="GO:0005737">
    <property type="term" value="C:cytoplasm"/>
    <property type="evidence" value="ECO:0007669"/>
    <property type="project" value="UniProtKB-SubCell"/>
</dbReference>
<dbReference type="GO" id="GO:0061711">
    <property type="term" value="F:tRNA N(6)-L-threonylcarbamoyladenine synthase activity"/>
    <property type="evidence" value="ECO:0007669"/>
    <property type="project" value="UniProtKB-EC"/>
</dbReference>
<comment type="cofactor">
    <cofactor evidence="7">
        <name>Fe(2+)</name>
        <dbReference type="ChEBI" id="CHEBI:29033"/>
    </cofactor>
    <text evidence="7">Binds 1 Fe(2+) ion per subunit.</text>
</comment>
<dbReference type="HAMAP" id="MF_01445">
    <property type="entry name" value="TsaD"/>
    <property type="match status" value="1"/>
</dbReference>
<dbReference type="InterPro" id="IPR043129">
    <property type="entry name" value="ATPase_NBD"/>
</dbReference>
<feature type="binding site" evidence="7">
    <location>
        <position position="115"/>
    </location>
    <ligand>
        <name>Fe cation</name>
        <dbReference type="ChEBI" id="CHEBI:24875"/>
    </ligand>
</feature>
<dbReference type="PANTHER" id="PTHR11735">
    <property type="entry name" value="TRNA N6-ADENOSINE THREONYLCARBAMOYLTRANSFERASE"/>
    <property type="match status" value="1"/>
</dbReference>
<evidence type="ECO:0000259" key="8">
    <source>
        <dbReference type="Pfam" id="PF00814"/>
    </source>
</evidence>
<feature type="binding site" evidence="7">
    <location>
        <position position="293"/>
    </location>
    <ligand>
        <name>substrate</name>
    </ligand>
</feature>
<dbReference type="SUPFAM" id="SSF53067">
    <property type="entry name" value="Actin-like ATPase domain"/>
    <property type="match status" value="1"/>
</dbReference>
<proteinExistence type="inferred from homology"/>
<dbReference type="NCBIfam" id="TIGR03723">
    <property type="entry name" value="T6A_TsaD_YgjD"/>
    <property type="match status" value="1"/>
</dbReference>
<evidence type="ECO:0000256" key="7">
    <source>
        <dbReference type="HAMAP-Rule" id="MF_01445"/>
    </source>
</evidence>
<keyword evidence="4 7" id="KW-0408">Iron</keyword>
<dbReference type="PRINTS" id="PR00789">
    <property type="entry name" value="OSIALOPTASE"/>
</dbReference>
<dbReference type="Gene3D" id="3.30.420.40">
    <property type="match status" value="2"/>
</dbReference>
<dbReference type="EC" id="2.3.1.234" evidence="7"/>
<comment type="similarity">
    <text evidence="7">Belongs to the KAE1 / TsaD family.</text>
</comment>
<dbReference type="GO" id="GO:0005506">
    <property type="term" value="F:iron ion binding"/>
    <property type="evidence" value="ECO:0007669"/>
    <property type="project" value="UniProtKB-UniRule"/>
</dbReference>
<dbReference type="Proteomes" id="UP000886845">
    <property type="component" value="Unassembled WGS sequence"/>
</dbReference>
<dbReference type="AlphaFoldDB" id="A0A9D1NLV5"/>